<comment type="caution">
    <text evidence="2">The sequence shown here is derived from an EMBL/GenBank/DDBJ whole genome shotgun (WGS) entry which is preliminary data.</text>
</comment>
<feature type="region of interest" description="Disordered" evidence="1">
    <location>
        <begin position="145"/>
        <end position="222"/>
    </location>
</feature>
<proteinExistence type="predicted"/>
<evidence type="ECO:0000313" key="2">
    <source>
        <dbReference type="EMBL" id="KAF0745256.1"/>
    </source>
</evidence>
<accession>A0A6G0XXD6</accession>
<feature type="compositionally biased region" description="Basic residues" evidence="1">
    <location>
        <begin position="175"/>
        <end position="222"/>
    </location>
</feature>
<sequence length="222" mass="25292">MKFMMLSGHPSLSFSTEYKFHARRLARMMRCHEIVSRLTTGATNFSSHCLAALAALVFAAVSSSVADACALRVATVAAMNHVHDMPLTRESRDPSEWFAGSPRGRNLLKQEMPAMKEAKKTVKLKRVKRTRRIRRVNRTRRIVRKSKKAKSSPVARLLKEDLDMQSASDAVPQAKPKRVKAKSAKSKKTNTARKVKKVKKIKRMQRVKRVKWVKRTKKSKKV</sequence>
<dbReference type="AlphaFoldDB" id="A0A6G0XXD6"/>
<evidence type="ECO:0000313" key="3">
    <source>
        <dbReference type="Proteomes" id="UP000481153"/>
    </source>
</evidence>
<dbReference type="EMBL" id="VJMJ01000002">
    <property type="protein sequence ID" value="KAF0745256.1"/>
    <property type="molecule type" value="Genomic_DNA"/>
</dbReference>
<gene>
    <name evidence="2" type="ORF">Ae201684_000287</name>
</gene>
<keyword evidence="3" id="KW-1185">Reference proteome</keyword>
<evidence type="ECO:0000256" key="1">
    <source>
        <dbReference type="SAM" id="MobiDB-lite"/>
    </source>
</evidence>
<organism evidence="2 3">
    <name type="scientific">Aphanomyces euteiches</name>
    <dbReference type="NCBI Taxonomy" id="100861"/>
    <lineage>
        <taxon>Eukaryota</taxon>
        <taxon>Sar</taxon>
        <taxon>Stramenopiles</taxon>
        <taxon>Oomycota</taxon>
        <taxon>Saprolegniomycetes</taxon>
        <taxon>Saprolegniales</taxon>
        <taxon>Verrucalvaceae</taxon>
        <taxon>Aphanomyces</taxon>
    </lineage>
</organism>
<name>A0A6G0XXD6_9STRA</name>
<reference evidence="2 3" key="1">
    <citation type="submission" date="2019-07" db="EMBL/GenBank/DDBJ databases">
        <title>Genomics analysis of Aphanomyces spp. identifies a new class of oomycete effector associated with host adaptation.</title>
        <authorList>
            <person name="Gaulin E."/>
        </authorList>
    </citation>
    <scope>NUCLEOTIDE SEQUENCE [LARGE SCALE GENOMIC DNA]</scope>
    <source>
        <strain evidence="2 3">ATCC 201684</strain>
    </source>
</reference>
<dbReference type="Proteomes" id="UP000481153">
    <property type="component" value="Unassembled WGS sequence"/>
</dbReference>
<protein>
    <submittedName>
        <fullName evidence="2">Uncharacterized protein</fullName>
    </submittedName>
</protein>